<accession>A0ABR7ZTH6</accession>
<dbReference type="Pfam" id="PF09663">
    <property type="entry name" value="Amido_AtzD_TrzD"/>
    <property type="match status" value="1"/>
</dbReference>
<name>A0ABR7ZTH6_9CYAN</name>
<feature type="region of interest" description="RU C" evidence="3">
    <location>
        <begin position="251"/>
        <end position="356"/>
    </location>
</feature>
<evidence type="ECO:0000256" key="2">
    <source>
        <dbReference type="ARBA" id="ARBA00022801"/>
    </source>
</evidence>
<comment type="similarity">
    <text evidence="1 3">Belongs to the cyclic amide hydrolase (CyAH) family.</text>
</comment>
<feature type="binding site" evidence="3">
    <location>
        <position position="190"/>
    </location>
    <ligand>
        <name>substrate</name>
    </ligand>
</feature>
<feature type="binding site" evidence="3">
    <location>
        <position position="316"/>
    </location>
    <ligand>
        <name>substrate</name>
    </ligand>
</feature>
<feature type="binding site" evidence="3">
    <location>
        <begin position="335"/>
        <end position="336"/>
    </location>
    <ligand>
        <name>substrate</name>
    </ligand>
</feature>
<feature type="binding site" evidence="3">
    <location>
        <begin position="79"/>
        <end position="80"/>
    </location>
    <ligand>
        <name>substrate</name>
    </ligand>
</feature>
<feature type="region of interest" description="RU A" evidence="3">
    <location>
        <begin position="1"/>
        <end position="99"/>
    </location>
</feature>
<dbReference type="Proteomes" id="UP000642094">
    <property type="component" value="Unassembled WGS sequence"/>
</dbReference>
<gene>
    <name evidence="4" type="ORF">H6F41_01185</name>
</gene>
<keyword evidence="5" id="KW-1185">Reference proteome</keyword>
<comment type="activity regulation">
    <text evidence="3">Inhibited by barbituric acid.</text>
</comment>
<keyword evidence="3" id="KW-0460">Magnesium</keyword>
<feature type="binding site" evidence="3">
    <location>
        <position position="341"/>
    </location>
    <ligand>
        <name>Mg(2+)</name>
        <dbReference type="ChEBI" id="CHEBI:18420"/>
        <note>structural</note>
    </ligand>
</feature>
<evidence type="ECO:0000313" key="4">
    <source>
        <dbReference type="EMBL" id="MBD2186755.1"/>
    </source>
</evidence>
<feature type="binding site" evidence="3">
    <location>
        <position position="289"/>
    </location>
    <ligand>
        <name>Mg(2+)</name>
        <dbReference type="ChEBI" id="CHEBI:18420"/>
        <note>structural</note>
    </ligand>
</feature>
<comment type="domain">
    <text evidence="3">The monomer structure is formed from three repeating units (RUs) that share the same structure as one another. The monomer, the active site and substrate all possess threefold rotational symmetry, to the extent that the active site possesses three potential Ser-Lys catalytic dyads. It is possible that any or all of the three active-site serines may act as nucleophile (albeit only one can do so per catalytic cycle).</text>
</comment>
<sequence length="356" mass="37360">MKVDVYKLPQNSPDDLTSLEAAIASGKINPQHIVAIMGKTEGNGCVNDFTRGFAVQTLKHYLANFVGQDKSAEIVYVMSGGTEGALSPHLTIFTSQASLPDTPTRMALTLGVIHTRDFTPAEIGSLTMVKEVALAVNQAIATAGIAKEDVHFVQIKCPLVTSRDRLLDEDRDAKSVSKSVSSYQSMGYSRGASALGVAVALGEVQLEDLTAADICQNYALYSSVASTSAGVELRNCEILVLGNAPTSTSNFVIGHSVMQHALDAEAVTKAIASTGQTSDRVVNIFAKAEADPTGQLLGRRHTMMDDSDINHTRMARAVVGAVVASIVQDPMVYVSGGAEHQGPSGGGAVAAIARLD</sequence>
<feature type="binding site" evidence="3">
    <location>
        <position position="338"/>
    </location>
    <ligand>
        <name>Mg(2+)</name>
        <dbReference type="ChEBI" id="CHEBI:18420"/>
        <note>structural</note>
    </ligand>
</feature>
<comment type="caution">
    <text evidence="3">Lacks conserved residue(s) required for the propagation of feature annotation.</text>
</comment>
<evidence type="ECO:0000313" key="5">
    <source>
        <dbReference type="Proteomes" id="UP000642094"/>
    </source>
</evidence>
<feature type="site" description="Important for substrate specificity" evidence="3">
    <location>
        <position position="312"/>
    </location>
</feature>
<dbReference type="InterPro" id="IPR043007">
    <property type="entry name" value="AtzD/Barbiturase_RUC"/>
</dbReference>
<dbReference type="InterPro" id="IPR043008">
    <property type="entry name" value="AtzD/Barbiturase_RUA"/>
</dbReference>
<organism evidence="4 5">
    <name type="scientific">Pseudanabaena mucicola FACHB-723</name>
    <dbReference type="NCBI Taxonomy" id="2692860"/>
    <lineage>
        <taxon>Bacteria</taxon>
        <taxon>Bacillati</taxon>
        <taxon>Cyanobacteriota</taxon>
        <taxon>Cyanophyceae</taxon>
        <taxon>Pseudanabaenales</taxon>
        <taxon>Pseudanabaenaceae</taxon>
        <taxon>Pseudanabaena</taxon>
    </lineage>
</organism>
<comment type="catalytic activity">
    <reaction evidence="3">
        <text>cyanurate + H2O = 1-carboxybiuret + H(+)</text>
        <dbReference type="Rhea" id="RHEA:70363"/>
        <dbReference type="ChEBI" id="CHEBI:15377"/>
        <dbReference type="ChEBI" id="CHEBI:15378"/>
        <dbReference type="ChEBI" id="CHEBI:38028"/>
        <dbReference type="ChEBI" id="CHEBI:142864"/>
        <dbReference type="EC" id="3.5.2.15"/>
    </reaction>
</comment>
<keyword evidence="2 3" id="KW-0378">Hydrolase</keyword>
<dbReference type="EC" id="3.5.2.15" evidence="3"/>
<feature type="active site" description="Nucleophile" evidence="3">
    <location>
        <position position="228"/>
    </location>
</feature>
<keyword evidence="3" id="KW-0479">Metal-binding</keyword>
<evidence type="ECO:0000256" key="1">
    <source>
        <dbReference type="ARBA" id="ARBA00010947"/>
    </source>
</evidence>
<feature type="binding site" evidence="3">
    <location>
        <position position="346"/>
    </location>
    <ligand>
        <name>Mg(2+)</name>
        <dbReference type="ChEBI" id="CHEBI:18420"/>
        <note>structural</note>
    </ligand>
</feature>
<comment type="subunit">
    <text evidence="3">Homotetramer.</text>
</comment>
<dbReference type="InterPro" id="IPR014086">
    <property type="entry name" value="AtzD/Barbiturase"/>
</dbReference>
<dbReference type="InterPro" id="IPR043006">
    <property type="entry name" value="AtzD/Barbiturase_RUB"/>
</dbReference>
<feature type="binding site" evidence="3">
    <location>
        <position position="51"/>
    </location>
    <ligand>
        <name>substrate</name>
    </ligand>
</feature>
<comment type="pathway">
    <text evidence="3">Xenobiotic degradation; atrazine degradation; biuret from cyanurate: step 1/1.</text>
</comment>
<dbReference type="NCBIfam" id="TIGR02714">
    <property type="entry name" value="amido_AtzD_TrzD"/>
    <property type="match status" value="1"/>
</dbReference>
<reference evidence="4 5" key="1">
    <citation type="journal article" date="2020" name="ISME J.">
        <title>Comparative genomics reveals insights into cyanobacterial evolution and habitat adaptation.</title>
        <authorList>
            <person name="Chen M.Y."/>
            <person name="Teng W.K."/>
            <person name="Zhao L."/>
            <person name="Hu C.X."/>
            <person name="Zhou Y.K."/>
            <person name="Han B.P."/>
            <person name="Song L.R."/>
            <person name="Shu W.S."/>
        </authorList>
    </citation>
    <scope>NUCLEOTIDE SEQUENCE [LARGE SCALE GENOMIC DNA]</scope>
    <source>
        <strain evidence="4 5">FACHB-723</strain>
    </source>
</reference>
<dbReference type="RefSeq" id="WP_190401629.1">
    <property type="nucleotide sequence ID" value="NZ_JACJQB010000001.1"/>
</dbReference>
<feature type="binding site" evidence="3">
    <location>
        <begin position="228"/>
        <end position="229"/>
    </location>
    <ligand>
        <name>substrate</name>
    </ligand>
</feature>
<feature type="binding site" evidence="3">
    <location>
        <position position="343"/>
    </location>
    <ligand>
        <name>Mg(2+)</name>
        <dbReference type="ChEBI" id="CHEBI:18420"/>
        <note>structural</note>
    </ligand>
</feature>
<dbReference type="Gene3D" id="3.30.1330.180">
    <property type="entry name" value="Cyanuric acid hydrolase/Barbiturase, RU B"/>
    <property type="match status" value="1"/>
</dbReference>
<comment type="function">
    <text evidence="3">Responsible for the hydrolysis of cyanuric acid, an intermediate formed during catabolism of s-triazine based compounds in herbicides such as atrazine and polymers such as melamine. Catalyzes the hydrolytic opening of the s-triazine ring of cyanuric acid (2,4,6-trihydroxy-s-triazine) to yield carbon dioxide and carboxybiuret, which spontaneously decarboxylates to biuret.</text>
</comment>
<evidence type="ECO:0000256" key="3">
    <source>
        <dbReference type="HAMAP-Rule" id="MF_01989"/>
    </source>
</evidence>
<feature type="binding site" evidence="3">
    <location>
        <position position="342"/>
    </location>
    <ligand>
        <name>Mg(2+)</name>
        <dbReference type="ChEBI" id="CHEBI:18420"/>
        <note>structural</note>
    </ligand>
</feature>
<dbReference type="Gene3D" id="3.30.1330.160">
    <property type="entry name" value="Cyanuric acid hydrolase/Barbituras, RU C"/>
    <property type="match status" value="1"/>
</dbReference>
<comment type="caution">
    <text evidence="4">The sequence shown here is derived from an EMBL/GenBank/DDBJ whole genome shotgun (WGS) entry which is preliminary data.</text>
</comment>
<dbReference type="Gene3D" id="3.30.1330.170">
    <property type="entry name" value="Cyanuric acid hydrolase/Barbiturase, RU A"/>
    <property type="match status" value="1"/>
</dbReference>
<dbReference type="EMBL" id="JACJQB010000001">
    <property type="protein sequence ID" value="MBD2186755.1"/>
    <property type="molecule type" value="Genomic_DNA"/>
</dbReference>
<protein>
    <recommendedName>
        <fullName evidence="3">Cyanuric acid amidohydrolase</fullName>
        <shortName evidence="3">CAH</shortName>
        <ecNumber evidence="3">3.5.2.15</ecNumber>
    </recommendedName>
</protein>
<dbReference type="HAMAP" id="MF_01989">
    <property type="entry name" value="Cyc_amidohydrol"/>
    <property type="match status" value="1"/>
</dbReference>
<feature type="active site" evidence="3">
    <location>
        <position position="156"/>
    </location>
</feature>
<proteinExistence type="inferred from homology"/>